<gene>
    <name evidence="1" type="ORF">ASPFODRAFT_39683</name>
</gene>
<name>A0A1M3TZZ6_ASPLC</name>
<dbReference type="Proteomes" id="UP000184063">
    <property type="component" value="Unassembled WGS sequence"/>
</dbReference>
<sequence length="127" mass="14001">MSTTRPSTPCRLFMLPAQGTTPMPALRIGNRYGAVAAIVRHGSDVIRRTLQQLDLPIPAQEPYQSIDGRTCGFDAMTAMETRSPQKLGNPRKAGVDIQASPSCRTRFRCLDSRHSYDTRILPKSQAA</sequence>
<proteinExistence type="predicted"/>
<protein>
    <submittedName>
        <fullName evidence="1">Uncharacterized protein</fullName>
    </submittedName>
</protein>
<organism evidence="1 2">
    <name type="scientific">Aspergillus luchuensis (strain CBS 106.47)</name>
    <dbReference type="NCBI Taxonomy" id="1137211"/>
    <lineage>
        <taxon>Eukaryota</taxon>
        <taxon>Fungi</taxon>
        <taxon>Dikarya</taxon>
        <taxon>Ascomycota</taxon>
        <taxon>Pezizomycotina</taxon>
        <taxon>Eurotiomycetes</taxon>
        <taxon>Eurotiomycetidae</taxon>
        <taxon>Eurotiales</taxon>
        <taxon>Aspergillaceae</taxon>
        <taxon>Aspergillus</taxon>
        <taxon>Aspergillus subgen. Circumdati</taxon>
    </lineage>
</organism>
<evidence type="ECO:0000313" key="2">
    <source>
        <dbReference type="Proteomes" id="UP000184063"/>
    </source>
</evidence>
<dbReference type="AlphaFoldDB" id="A0A1M3TZZ6"/>
<reference evidence="2" key="1">
    <citation type="journal article" date="2017" name="Genome Biol.">
        <title>Comparative genomics reveals high biological diversity and specific adaptations in the industrially and medically important fungal genus Aspergillus.</title>
        <authorList>
            <person name="de Vries R.P."/>
            <person name="Riley R."/>
            <person name="Wiebenga A."/>
            <person name="Aguilar-Osorio G."/>
            <person name="Amillis S."/>
            <person name="Uchima C.A."/>
            <person name="Anderluh G."/>
            <person name="Asadollahi M."/>
            <person name="Askin M."/>
            <person name="Barry K."/>
            <person name="Battaglia E."/>
            <person name="Bayram O."/>
            <person name="Benocci T."/>
            <person name="Braus-Stromeyer S.A."/>
            <person name="Caldana C."/>
            <person name="Canovas D."/>
            <person name="Cerqueira G.C."/>
            <person name="Chen F."/>
            <person name="Chen W."/>
            <person name="Choi C."/>
            <person name="Clum A."/>
            <person name="Dos Santos R.A."/>
            <person name="Damasio A.R."/>
            <person name="Diallinas G."/>
            <person name="Emri T."/>
            <person name="Fekete E."/>
            <person name="Flipphi M."/>
            <person name="Freyberg S."/>
            <person name="Gallo A."/>
            <person name="Gournas C."/>
            <person name="Habgood R."/>
            <person name="Hainaut M."/>
            <person name="Harispe M.L."/>
            <person name="Henrissat B."/>
            <person name="Hilden K.S."/>
            <person name="Hope R."/>
            <person name="Hossain A."/>
            <person name="Karabika E."/>
            <person name="Karaffa L."/>
            <person name="Karanyi Z."/>
            <person name="Krasevec N."/>
            <person name="Kuo A."/>
            <person name="Kusch H."/>
            <person name="LaButti K."/>
            <person name="Lagendijk E.L."/>
            <person name="Lapidus A."/>
            <person name="Levasseur A."/>
            <person name="Lindquist E."/>
            <person name="Lipzen A."/>
            <person name="Logrieco A.F."/>
            <person name="MacCabe A."/>
            <person name="Maekelae M.R."/>
            <person name="Malavazi I."/>
            <person name="Melin P."/>
            <person name="Meyer V."/>
            <person name="Mielnichuk N."/>
            <person name="Miskei M."/>
            <person name="Molnar A.P."/>
            <person name="Mule G."/>
            <person name="Ngan C.Y."/>
            <person name="Orejas M."/>
            <person name="Orosz E."/>
            <person name="Ouedraogo J.P."/>
            <person name="Overkamp K.M."/>
            <person name="Park H.-S."/>
            <person name="Perrone G."/>
            <person name="Piumi F."/>
            <person name="Punt P.J."/>
            <person name="Ram A.F."/>
            <person name="Ramon A."/>
            <person name="Rauscher S."/>
            <person name="Record E."/>
            <person name="Riano-Pachon D.M."/>
            <person name="Robert V."/>
            <person name="Roehrig J."/>
            <person name="Ruller R."/>
            <person name="Salamov A."/>
            <person name="Salih N.S."/>
            <person name="Samson R.A."/>
            <person name="Sandor E."/>
            <person name="Sanguinetti M."/>
            <person name="Schuetze T."/>
            <person name="Sepcic K."/>
            <person name="Shelest E."/>
            <person name="Sherlock G."/>
            <person name="Sophianopoulou V."/>
            <person name="Squina F.M."/>
            <person name="Sun H."/>
            <person name="Susca A."/>
            <person name="Todd R.B."/>
            <person name="Tsang A."/>
            <person name="Unkles S.E."/>
            <person name="van de Wiele N."/>
            <person name="van Rossen-Uffink D."/>
            <person name="Oliveira J.V."/>
            <person name="Vesth T.C."/>
            <person name="Visser J."/>
            <person name="Yu J.-H."/>
            <person name="Zhou M."/>
            <person name="Andersen M.R."/>
            <person name="Archer D.B."/>
            <person name="Baker S.E."/>
            <person name="Benoit I."/>
            <person name="Brakhage A.A."/>
            <person name="Braus G.H."/>
            <person name="Fischer R."/>
            <person name="Frisvad J.C."/>
            <person name="Goldman G.H."/>
            <person name="Houbraken J."/>
            <person name="Oakley B."/>
            <person name="Pocsi I."/>
            <person name="Scazzocchio C."/>
            <person name="Seiboth B."/>
            <person name="vanKuyk P.A."/>
            <person name="Wortman J."/>
            <person name="Dyer P.S."/>
            <person name="Grigoriev I.V."/>
        </authorList>
    </citation>
    <scope>NUCLEOTIDE SEQUENCE [LARGE SCALE GENOMIC DNA]</scope>
    <source>
        <strain evidence="2">CBS 106.47</strain>
    </source>
</reference>
<accession>A0A1M3TZZ6</accession>
<dbReference type="EMBL" id="KV878236">
    <property type="protein sequence ID" value="OJZ92337.1"/>
    <property type="molecule type" value="Genomic_DNA"/>
</dbReference>
<evidence type="ECO:0000313" key="1">
    <source>
        <dbReference type="EMBL" id="OJZ92337.1"/>
    </source>
</evidence>
<dbReference type="VEuPathDB" id="FungiDB:ASPFODRAFT_39683"/>